<gene>
    <name evidence="2" type="ORF">FJQ98_16415</name>
</gene>
<dbReference type="Proteomes" id="UP000596049">
    <property type="component" value="Chromosome"/>
</dbReference>
<feature type="transmembrane region" description="Helical" evidence="1">
    <location>
        <begin position="32"/>
        <end position="51"/>
    </location>
</feature>
<dbReference type="EMBL" id="CP067341">
    <property type="protein sequence ID" value="QQP10829.1"/>
    <property type="molecule type" value="Genomic_DNA"/>
</dbReference>
<dbReference type="RefSeq" id="WP_053595706.1">
    <property type="nucleotide sequence ID" value="NZ_CP067341.1"/>
</dbReference>
<keyword evidence="1" id="KW-1133">Transmembrane helix</keyword>
<sequence length="182" mass="20770">MEILTQDSLDKQMLEKYNLNNCVNSTTIKESFTVRLIAYALVLSSGYMMKIELFDYSLSLNKTFILVILSFLLVIPIHELCHYIPFKAFGYEPKLNILSNTVNGAIKREDLMIISISPLMIISSFLVILMTIFTSFIPLLVMILGIHLLTCINDLAQFSIAKKFQKCCYIGVANKTEYRGYL</sequence>
<evidence type="ECO:0000313" key="2">
    <source>
        <dbReference type="EMBL" id="QQP10829.1"/>
    </source>
</evidence>
<reference evidence="2 3" key="1">
    <citation type="submission" date="2020-01" db="EMBL/GenBank/DDBJ databases">
        <authorList>
            <person name="Liu G."/>
            <person name="Liu B."/>
        </authorList>
    </citation>
    <scope>NUCLEOTIDE SEQUENCE [LARGE SCALE GENOMIC DNA]</scope>
    <source>
        <strain evidence="2 3">FJAT-51161</strain>
    </source>
</reference>
<dbReference type="InterPro" id="IPR021683">
    <property type="entry name" value="DUF3267"/>
</dbReference>
<keyword evidence="1" id="KW-0812">Transmembrane</keyword>
<feature type="transmembrane region" description="Helical" evidence="1">
    <location>
        <begin position="63"/>
        <end position="84"/>
    </location>
</feature>
<feature type="transmembrane region" description="Helical" evidence="1">
    <location>
        <begin position="136"/>
        <end position="156"/>
    </location>
</feature>
<dbReference type="Pfam" id="PF11667">
    <property type="entry name" value="DUF3267"/>
    <property type="match status" value="1"/>
</dbReference>
<proteinExistence type="predicted"/>
<keyword evidence="3" id="KW-1185">Reference proteome</keyword>
<keyword evidence="1" id="KW-0472">Membrane</keyword>
<evidence type="ECO:0000313" key="3">
    <source>
        <dbReference type="Proteomes" id="UP000596049"/>
    </source>
</evidence>
<evidence type="ECO:0000256" key="1">
    <source>
        <dbReference type="SAM" id="Phobius"/>
    </source>
</evidence>
<name>A0ABX7AM96_9BACI</name>
<protein>
    <submittedName>
        <fullName evidence="2">DUF3267 domain-containing protein</fullName>
    </submittedName>
</protein>
<feature type="transmembrane region" description="Helical" evidence="1">
    <location>
        <begin position="111"/>
        <end position="130"/>
    </location>
</feature>
<organism evidence="2 3">
    <name type="scientific">Lysinibacillus agricola</name>
    <dbReference type="NCBI Taxonomy" id="2590012"/>
    <lineage>
        <taxon>Bacteria</taxon>
        <taxon>Bacillati</taxon>
        <taxon>Bacillota</taxon>
        <taxon>Bacilli</taxon>
        <taxon>Bacillales</taxon>
        <taxon>Bacillaceae</taxon>
        <taxon>Lysinibacillus</taxon>
    </lineage>
</organism>
<accession>A0ABX7AM96</accession>